<keyword evidence="2" id="KW-1133">Transmembrane helix</keyword>
<keyword evidence="5" id="KW-1185">Reference proteome</keyword>
<dbReference type="SUPFAM" id="SSF56112">
    <property type="entry name" value="Protein kinase-like (PK-like)"/>
    <property type="match status" value="1"/>
</dbReference>
<organism evidence="4 5">
    <name type="scientific">Virgibacillus oceani</name>
    <dbReference type="NCBI Taxonomy" id="1479511"/>
    <lineage>
        <taxon>Bacteria</taxon>
        <taxon>Bacillati</taxon>
        <taxon>Bacillota</taxon>
        <taxon>Bacilli</taxon>
        <taxon>Bacillales</taxon>
        <taxon>Bacillaceae</taxon>
        <taxon>Virgibacillus</taxon>
    </lineage>
</organism>
<protein>
    <recommendedName>
        <fullName evidence="3">ABC1 atypical kinase-like domain-containing protein</fullName>
    </recommendedName>
</protein>
<keyword evidence="2" id="KW-0472">Membrane</keyword>
<sequence>MQSSLKYNVFYRCTVIVWMVVKFIIQQYFFHMWHRIWDEQTYQKWNALLTKQAKEYRENAIKLGGVLIKVGQFLSTRTDFMPDVFIRELAGLVDRVPAIPYSYAKQSIEAEWGTSIEEHLMDIDEAPIAAASIGQVYQAKLKDGTVVAIKVQRYRIDDIFHIDFKALKIVFWLISVFTGFGKKANLDELYRELIYVMERELDFEKELGFGTYFKERYKEYESIHIPHYYEELCTRKVLVMEWIEGAKITNINYMNRHNINIKQTAKQLFDLYLDQFLNPGYFHADPHAGNILIQKDGRIAVIDFGMMGEVRKQDTQYFKRLIQGLIMDDYEKIINTLDEMNFVLPNANRDKLKKMIKQTVEMYENGSFKQMDSHTIDQVKEDIRTFIQEQPIQLSADYAYYGRAVSIVFGVLIAIYPDIDISKWAKPKITEWFGGSIVGSIYKQFTKETLQPVLSYPKAMLNWLESGEEDRKWEKEKQQKQLLHHFYLVLEAISFILIMGGIGLFVYATTMGMAMLTIIGEAAACIFALTMIIIFLKHYRMIRMKK</sequence>
<evidence type="ECO:0000259" key="3">
    <source>
        <dbReference type="Pfam" id="PF03109"/>
    </source>
</evidence>
<dbReference type="Pfam" id="PF03109">
    <property type="entry name" value="ABC1"/>
    <property type="match status" value="1"/>
</dbReference>
<feature type="domain" description="ABC1 atypical kinase-like" evidence="3">
    <location>
        <begin position="92"/>
        <end position="335"/>
    </location>
</feature>
<dbReference type="InterPro" id="IPR004147">
    <property type="entry name" value="ABC1_dom"/>
</dbReference>
<evidence type="ECO:0000313" key="4">
    <source>
        <dbReference type="EMBL" id="GGG70980.1"/>
    </source>
</evidence>
<reference evidence="4" key="2">
    <citation type="submission" date="2020-09" db="EMBL/GenBank/DDBJ databases">
        <authorList>
            <person name="Sun Q."/>
            <person name="Zhou Y."/>
        </authorList>
    </citation>
    <scope>NUCLEOTIDE SEQUENCE</scope>
    <source>
        <strain evidence="4">CGMCC 1.12754</strain>
    </source>
</reference>
<dbReference type="AlphaFoldDB" id="A0A917M2J8"/>
<evidence type="ECO:0000256" key="2">
    <source>
        <dbReference type="SAM" id="Phobius"/>
    </source>
</evidence>
<reference evidence="4" key="1">
    <citation type="journal article" date="2014" name="Int. J. Syst. Evol. Microbiol.">
        <title>Complete genome sequence of Corynebacterium casei LMG S-19264T (=DSM 44701T), isolated from a smear-ripened cheese.</title>
        <authorList>
            <consortium name="US DOE Joint Genome Institute (JGI-PGF)"/>
            <person name="Walter F."/>
            <person name="Albersmeier A."/>
            <person name="Kalinowski J."/>
            <person name="Ruckert C."/>
        </authorList>
    </citation>
    <scope>NUCLEOTIDE SEQUENCE</scope>
    <source>
        <strain evidence="4">CGMCC 1.12754</strain>
    </source>
</reference>
<dbReference type="PANTHER" id="PTHR10566">
    <property type="entry name" value="CHAPERONE-ACTIVITY OF BC1 COMPLEX CABC1 -RELATED"/>
    <property type="match status" value="1"/>
</dbReference>
<comment type="similarity">
    <text evidence="1">Belongs to the protein kinase superfamily. ADCK protein kinase family.</text>
</comment>
<comment type="caution">
    <text evidence="4">The sequence shown here is derived from an EMBL/GenBank/DDBJ whole genome shotgun (WGS) entry which is preliminary data.</text>
</comment>
<feature type="transmembrane region" description="Helical" evidence="2">
    <location>
        <begin position="9"/>
        <end position="30"/>
    </location>
</feature>
<feature type="transmembrane region" description="Helical" evidence="2">
    <location>
        <begin position="486"/>
        <end position="508"/>
    </location>
</feature>
<feature type="transmembrane region" description="Helical" evidence="2">
    <location>
        <begin position="514"/>
        <end position="536"/>
    </location>
</feature>
<feature type="transmembrane region" description="Helical" evidence="2">
    <location>
        <begin position="398"/>
        <end position="416"/>
    </location>
</feature>
<accession>A0A917M2J8</accession>
<dbReference type="CDD" id="cd05121">
    <property type="entry name" value="ABC1_ADCK3-like"/>
    <property type="match status" value="1"/>
</dbReference>
<name>A0A917M2J8_9BACI</name>
<keyword evidence="2" id="KW-0812">Transmembrane</keyword>
<dbReference type="Proteomes" id="UP000622860">
    <property type="component" value="Unassembled WGS sequence"/>
</dbReference>
<gene>
    <name evidence="4" type="ORF">GCM10011398_13940</name>
</gene>
<dbReference type="InterPro" id="IPR011009">
    <property type="entry name" value="Kinase-like_dom_sf"/>
</dbReference>
<proteinExistence type="inferred from homology"/>
<dbReference type="PANTHER" id="PTHR10566:SF113">
    <property type="entry name" value="PROTEIN ACTIVITY OF BC1 COMPLEX KINASE 7, CHLOROPLASTIC"/>
    <property type="match status" value="1"/>
</dbReference>
<dbReference type="EMBL" id="BMFR01000004">
    <property type="protein sequence ID" value="GGG70980.1"/>
    <property type="molecule type" value="Genomic_DNA"/>
</dbReference>
<dbReference type="InterPro" id="IPR050154">
    <property type="entry name" value="UbiB_kinase"/>
</dbReference>
<evidence type="ECO:0000256" key="1">
    <source>
        <dbReference type="ARBA" id="ARBA00009670"/>
    </source>
</evidence>
<evidence type="ECO:0000313" key="5">
    <source>
        <dbReference type="Proteomes" id="UP000622860"/>
    </source>
</evidence>
<dbReference type="Gene3D" id="1.10.510.10">
    <property type="entry name" value="Transferase(Phosphotransferase) domain 1"/>
    <property type="match status" value="1"/>
</dbReference>